<name>A0ABS1Q972_9ACTN</name>
<organism evidence="4 5">
    <name type="scientific">Streptomyces endocoffeicus</name>
    <dbReference type="NCBI Taxonomy" id="2898945"/>
    <lineage>
        <taxon>Bacteria</taxon>
        <taxon>Bacillati</taxon>
        <taxon>Actinomycetota</taxon>
        <taxon>Actinomycetes</taxon>
        <taxon>Kitasatosporales</taxon>
        <taxon>Streptomycetaceae</taxon>
        <taxon>Streptomyces</taxon>
    </lineage>
</organism>
<dbReference type="Proteomes" id="UP000621510">
    <property type="component" value="Unassembled WGS sequence"/>
</dbReference>
<keyword evidence="2" id="KW-0597">Phosphoprotein</keyword>
<keyword evidence="4" id="KW-0012">Acyltransferase</keyword>
<keyword evidence="5" id="KW-1185">Reference proteome</keyword>
<reference evidence="4 5" key="1">
    <citation type="submission" date="2021-01" db="EMBL/GenBank/DDBJ databases">
        <title>WGS of actinomycetes isolated from Thailand.</title>
        <authorList>
            <person name="Thawai C."/>
        </authorList>
    </citation>
    <scope>NUCLEOTIDE SEQUENCE [LARGE SCALE GENOMIC DNA]</scope>
    <source>
        <strain evidence="4 5">CA3R110</strain>
    </source>
</reference>
<accession>A0ABS1Q972</accession>
<evidence type="ECO:0000259" key="3">
    <source>
        <dbReference type="Pfam" id="PF00698"/>
    </source>
</evidence>
<feature type="non-terminal residue" evidence="4">
    <location>
        <position position="1"/>
    </location>
</feature>
<dbReference type="InterPro" id="IPR050091">
    <property type="entry name" value="PKS_NRPS_Biosynth_Enz"/>
</dbReference>
<dbReference type="Gene3D" id="3.40.366.10">
    <property type="entry name" value="Malonyl-Coenzyme A Acyl Carrier Protein, domain 2"/>
    <property type="match status" value="1"/>
</dbReference>
<sequence length="116" mass="13143">YSTVTATPINGKALDAEYWYRNLREPVRFHDTIHTLQTDGHTLYLETSPHPVLTTAIQETNAHAIPTLRRDHGDTQQLLTSLATLWTHGLTPNWPAILTPNTPTPTNLPTYPFQHH</sequence>
<evidence type="ECO:0000313" key="4">
    <source>
        <dbReference type="EMBL" id="MBL1121220.1"/>
    </source>
</evidence>
<evidence type="ECO:0000256" key="2">
    <source>
        <dbReference type="ARBA" id="ARBA00022553"/>
    </source>
</evidence>
<proteinExistence type="predicted"/>
<evidence type="ECO:0000313" key="5">
    <source>
        <dbReference type="Proteomes" id="UP000621510"/>
    </source>
</evidence>
<dbReference type="InterPro" id="IPR016035">
    <property type="entry name" value="Acyl_Trfase/lysoPLipase"/>
</dbReference>
<feature type="domain" description="Malonyl-CoA:ACP transacylase (MAT)" evidence="3">
    <location>
        <begin position="1"/>
        <end position="89"/>
    </location>
</feature>
<comment type="caution">
    <text evidence="4">The sequence shown here is derived from an EMBL/GenBank/DDBJ whole genome shotgun (WGS) entry which is preliminary data.</text>
</comment>
<dbReference type="GO" id="GO:0016746">
    <property type="term" value="F:acyltransferase activity"/>
    <property type="evidence" value="ECO:0007669"/>
    <property type="project" value="UniProtKB-KW"/>
</dbReference>
<dbReference type="PANTHER" id="PTHR43775">
    <property type="entry name" value="FATTY ACID SYNTHASE"/>
    <property type="match status" value="1"/>
</dbReference>
<keyword evidence="1" id="KW-0596">Phosphopantetheine</keyword>
<dbReference type="EMBL" id="JAERRG010000234">
    <property type="protein sequence ID" value="MBL1121220.1"/>
    <property type="molecule type" value="Genomic_DNA"/>
</dbReference>
<dbReference type="InterPro" id="IPR014043">
    <property type="entry name" value="Acyl_transferase_dom"/>
</dbReference>
<evidence type="ECO:0000256" key="1">
    <source>
        <dbReference type="ARBA" id="ARBA00022450"/>
    </source>
</evidence>
<dbReference type="PANTHER" id="PTHR43775:SF37">
    <property type="entry name" value="SI:DKEY-61P9.11"/>
    <property type="match status" value="1"/>
</dbReference>
<gene>
    <name evidence="4" type="ORF">JK364_54750</name>
</gene>
<dbReference type="Gene3D" id="3.30.70.3290">
    <property type="match status" value="1"/>
</dbReference>
<keyword evidence="4" id="KW-0808">Transferase</keyword>
<dbReference type="RefSeq" id="WP_201858931.1">
    <property type="nucleotide sequence ID" value="NZ_JAERRG010000234.1"/>
</dbReference>
<dbReference type="Pfam" id="PF00698">
    <property type="entry name" value="Acyl_transf_1"/>
    <property type="match status" value="1"/>
</dbReference>
<dbReference type="SUPFAM" id="SSF52151">
    <property type="entry name" value="FabD/lysophospholipase-like"/>
    <property type="match status" value="1"/>
</dbReference>
<protein>
    <submittedName>
        <fullName evidence="4">Acyltransferase domain-containing protein</fullName>
    </submittedName>
</protein>
<feature type="non-terminal residue" evidence="4">
    <location>
        <position position="116"/>
    </location>
</feature>
<dbReference type="InterPro" id="IPR001227">
    <property type="entry name" value="Ac_transferase_dom_sf"/>
</dbReference>